<dbReference type="InterPro" id="IPR001845">
    <property type="entry name" value="HTH_ArsR_DNA-bd_dom"/>
</dbReference>
<dbReference type="PANTHER" id="PTHR43132">
    <property type="entry name" value="ARSENICAL RESISTANCE OPERON REPRESSOR ARSR-RELATED"/>
    <property type="match status" value="1"/>
</dbReference>
<organism evidence="6 7">
    <name type="scientific">Devosia oryziradicis</name>
    <dbReference type="NCBI Taxonomy" id="2801335"/>
    <lineage>
        <taxon>Bacteria</taxon>
        <taxon>Pseudomonadati</taxon>
        <taxon>Pseudomonadota</taxon>
        <taxon>Alphaproteobacteria</taxon>
        <taxon>Hyphomicrobiales</taxon>
        <taxon>Devosiaceae</taxon>
        <taxon>Devosia</taxon>
    </lineage>
</organism>
<keyword evidence="2" id="KW-0238">DNA-binding</keyword>
<dbReference type="PRINTS" id="PR00778">
    <property type="entry name" value="HTHARSR"/>
</dbReference>
<reference evidence="6 7" key="1">
    <citation type="submission" date="2021-01" db="EMBL/GenBank/DDBJ databases">
        <title>Genome seq and assembly of Devosia sp. G19.</title>
        <authorList>
            <person name="Chhetri G."/>
        </authorList>
    </citation>
    <scope>NUCLEOTIDE SEQUENCE [LARGE SCALE GENOMIC DNA]</scope>
    <source>
        <strain evidence="6 7">G19</strain>
    </source>
</reference>
<evidence type="ECO:0000313" key="6">
    <source>
        <dbReference type="EMBL" id="QQR36176.1"/>
    </source>
</evidence>
<proteinExistence type="predicted"/>
<protein>
    <submittedName>
        <fullName evidence="6">Winged helix-turn-helix transcriptional regulator</fullName>
    </submittedName>
</protein>
<dbReference type="SUPFAM" id="SSF46785">
    <property type="entry name" value="Winged helix' DNA-binding domain"/>
    <property type="match status" value="1"/>
</dbReference>
<keyword evidence="3" id="KW-0804">Transcription</keyword>
<accession>A0ABX7C2E1</accession>
<dbReference type="Gene3D" id="1.10.10.10">
    <property type="entry name" value="Winged helix-like DNA-binding domain superfamily/Winged helix DNA-binding domain"/>
    <property type="match status" value="1"/>
</dbReference>
<dbReference type="Pfam" id="PF01022">
    <property type="entry name" value="HTH_5"/>
    <property type="match status" value="1"/>
</dbReference>
<dbReference type="PROSITE" id="PS50987">
    <property type="entry name" value="HTH_ARSR_2"/>
    <property type="match status" value="1"/>
</dbReference>
<dbReference type="Proteomes" id="UP000595460">
    <property type="component" value="Chromosome"/>
</dbReference>
<dbReference type="InterPro" id="IPR051011">
    <property type="entry name" value="Metal_resp_trans_reg"/>
</dbReference>
<dbReference type="InterPro" id="IPR036390">
    <property type="entry name" value="WH_DNA-bd_sf"/>
</dbReference>
<dbReference type="CDD" id="cd00090">
    <property type="entry name" value="HTH_ARSR"/>
    <property type="match status" value="1"/>
</dbReference>
<dbReference type="PANTHER" id="PTHR43132:SF6">
    <property type="entry name" value="HTH-TYPE TRANSCRIPTIONAL REPRESSOR CZRA"/>
    <property type="match status" value="1"/>
</dbReference>
<evidence type="ECO:0000256" key="2">
    <source>
        <dbReference type="ARBA" id="ARBA00023125"/>
    </source>
</evidence>
<gene>
    <name evidence="6" type="ORF">JI749_00585</name>
</gene>
<sequence>MDDSLLGFSPAWHDAPDGATPDGLVHPSGAARRSAVPLGQQAHRVSPLNSPSDAQISVIAETYRLLGDPTRLRVLLACLAAPIAVGDIAKTVNASPSLVSHHLRLLRAARLVRGTRRNKQVFYETADQHIARMLADMVEHAMEDYGEDSDS</sequence>
<evidence type="ECO:0000256" key="4">
    <source>
        <dbReference type="SAM" id="MobiDB-lite"/>
    </source>
</evidence>
<evidence type="ECO:0000256" key="3">
    <source>
        <dbReference type="ARBA" id="ARBA00023163"/>
    </source>
</evidence>
<dbReference type="SMART" id="SM00418">
    <property type="entry name" value="HTH_ARSR"/>
    <property type="match status" value="1"/>
</dbReference>
<keyword evidence="7" id="KW-1185">Reference proteome</keyword>
<dbReference type="EMBL" id="CP068047">
    <property type="protein sequence ID" value="QQR36176.1"/>
    <property type="molecule type" value="Genomic_DNA"/>
</dbReference>
<feature type="region of interest" description="Disordered" evidence="4">
    <location>
        <begin position="10"/>
        <end position="33"/>
    </location>
</feature>
<evidence type="ECO:0000256" key="1">
    <source>
        <dbReference type="ARBA" id="ARBA00023015"/>
    </source>
</evidence>
<feature type="domain" description="HTH arsR-type" evidence="5">
    <location>
        <begin position="51"/>
        <end position="145"/>
    </location>
</feature>
<dbReference type="InterPro" id="IPR011991">
    <property type="entry name" value="ArsR-like_HTH"/>
</dbReference>
<evidence type="ECO:0000313" key="7">
    <source>
        <dbReference type="Proteomes" id="UP000595460"/>
    </source>
</evidence>
<name>A0ABX7C2E1_9HYPH</name>
<dbReference type="NCBIfam" id="NF033788">
    <property type="entry name" value="HTH_metalloreg"/>
    <property type="match status" value="1"/>
</dbReference>
<keyword evidence="1" id="KW-0805">Transcription regulation</keyword>
<evidence type="ECO:0000259" key="5">
    <source>
        <dbReference type="PROSITE" id="PS50987"/>
    </source>
</evidence>
<dbReference type="InterPro" id="IPR036388">
    <property type="entry name" value="WH-like_DNA-bd_sf"/>
</dbReference>